<dbReference type="AlphaFoldDB" id="A0A9P8AL99"/>
<name>A0A9P8AL99_9AGAR</name>
<dbReference type="EMBL" id="MU250596">
    <property type="protein sequence ID" value="KAG7439416.1"/>
    <property type="molecule type" value="Genomic_DNA"/>
</dbReference>
<sequence length="113" mass="12824">MAAFCTLASLPELTLIPSKAHHAFSPTLGEVKTPALRPARRERRQNERPCGIDVYKHCHLLITPPSQLEAVAKPGWRRSREKVTEFDSKYKEDAQGAYLYPENLAFGILLRNH</sequence>
<proteinExistence type="predicted"/>
<comment type="caution">
    <text evidence="1">The sequence shown here is derived from an EMBL/GenBank/DDBJ whole genome shotgun (WGS) entry which is preliminary data.</text>
</comment>
<accession>A0A9P8AL99</accession>
<dbReference type="GeneID" id="66100424"/>
<dbReference type="RefSeq" id="XP_043032916.1">
    <property type="nucleotide sequence ID" value="XM_043178137.1"/>
</dbReference>
<evidence type="ECO:0000313" key="2">
    <source>
        <dbReference type="Proteomes" id="UP000812287"/>
    </source>
</evidence>
<protein>
    <submittedName>
        <fullName evidence="1">Uncharacterized protein</fullName>
    </submittedName>
</protein>
<dbReference type="Proteomes" id="UP000812287">
    <property type="component" value="Unassembled WGS sequence"/>
</dbReference>
<gene>
    <name evidence="1" type="ORF">BT62DRAFT_1013980</name>
</gene>
<evidence type="ECO:0000313" key="1">
    <source>
        <dbReference type="EMBL" id="KAG7439416.1"/>
    </source>
</evidence>
<organism evidence="1 2">
    <name type="scientific">Guyanagaster necrorhizus</name>
    <dbReference type="NCBI Taxonomy" id="856835"/>
    <lineage>
        <taxon>Eukaryota</taxon>
        <taxon>Fungi</taxon>
        <taxon>Dikarya</taxon>
        <taxon>Basidiomycota</taxon>
        <taxon>Agaricomycotina</taxon>
        <taxon>Agaricomycetes</taxon>
        <taxon>Agaricomycetidae</taxon>
        <taxon>Agaricales</taxon>
        <taxon>Marasmiineae</taxon>
        <taxon>Physalacriaceae</taxon>
        <taxon>Guyanagaster</taxon>
    </lineage>
</organism>
<keyword evidence="2" id="KW-1185">Reference proteome</keyword>
<reference evidence="1" key="1">
    <citation type="submission" date="2020-11" db="EMBL/GenBank/DDBJ databases">
        <title>Adaptations for nitrogen fixation in a non-lichenized fungal sporocarp promotes dispersal by wood-feeding termites.</title>
        <authorList>
            <consortium name="DOE Joint Genome Institute"/>
            <person name="Koch R.A."/>
            <person name="Yoon G."/>
            <person name="Arayal U."/>
            <person name="Lail K."/>
            <person name="Amirebrahimi M."/>
            <person name="Labutti K."/>
            <person name="Lipzen A."/>
            <person name="Riley R."/>
            <person name="Barry K."/>
            <person name="Henrissat B."/>
            <person name="Grigoriev I.V."/>
            <person name="Herr J.R."/>
            <person name="Aime M.C."/>
        </authorList>
    </citation>
    <scope>NUCLEOTIDE SEQUENCE</scope>
    <source>
        <strain evidence="1">MCA 3950</strain>
    </source>
</reference>